<dbReference type="GO" id="GO:0003723">
    <property type="term" value="F:RNA binding"/>
    <property type="evidence" value="ECO:0007669"/>
    <property type="project" value="InterPro"/>
</dbReference>
<keyword evidence="4" id="KW-0810">Translation regulation</keyword>
<dbReference type="SUPFAM" id="SSF55064">
    <property type="entry name" value="Translational regulator protein regA"/>
    <property type="match status" value="1"/>
</dbReference>
<dbReference type="Pfam" id="PF01818">
    <property type="entry name" value="Translat_reg"/>
    <property type="match status" value="1"/>
</dbReference>
<evidence type="ECO:0000256" key="1">
    <source>
        <dbReference type="ARBA" id="ARBA00003563"/>
    </source>
</evidence>
<name>A0A2U7N521_9CAUD</name>
<accession>A0A2U7N521</accession>
<dbReference type="Proteomes" id="UP000247773">
    <property type="component" value="Genome"/>
</dbReference>
<keyword evidence="6" id="KW-1185">Reference proteome</keyword>
<evidence type="ECO:0000256" key="4">
    <source>
        <dbReference type="ARBA" id="ARBA00022845"/>
    </source>
</evidence>
<dbReference type="InterPro" id="IPR036516">
    <property type="entry name" value="Transl_repress_RegA_sf"/>
</dbReference>
<evidence type="ECO:0000256" key="2">
    <source>
        <dbReference type="ARBA" id="ARBA00017936"/>
    </source>
</evidence>
<dbReference type="Gene3D" id="3.30.70.650">
    <property type="entry name" value="Translation repressor RegA"/>
    <property type="match status" value="1"/>
</dbReference>
<dbReference type="InterPro" id="IPR002702">
    <property type="entry name" value="Transl_repress_RegA"/>
</dbReference>
<protein>
    <recommendedName>
        <fullName evidence="2">Translation repressor protein</fullName>
    </recommendedName>
</protein>
<evidence type="ECO:0000313" key="6">
    <source>
        <dbReference type="Proteomes" id="UP000247773"/>
    </source>
</evidence>
<evidence type="ECO:0000313" key="5">
    <source>
        <dbReference type="EMBL" id="ASD52036.1"/>
    </source>
</evidence>
<sequence length="120" mass="14305">MVEIYLNSPEDFLKVRETLTRMGIANNKDKVLYPSCNILKKQDRYYIVHFKEMLKMDGRKVNIDEEDISRLHSITRVLDAWGLVVIAENEELMEMNYNFRILSFEQKNSWTIKPKYVIGK</sequence>
<proteinExistence type="predicted"/>
<reference evidence="5 6" key="1">
    <citation type="submission" date="2017-04" db="EMBL/GenBank/DDBJ databases">
        <title>Isolation of lytic bacteriophages infecting Pseudomonas strains for biocontrol of fish and shrimp spoilage during chilled storage.</title>
        <authorList>
            <person name="Yang Z."/>
            <person name="Tao X."/>
            <person name="Gao L."/>
            <person name="Rao S."/>
        </authorList>
    </citation>
    <scope>NUCLEOTIDE SEQUENCE [LARGE SCALE GENOMIC DNA]</scope>
</reference>
<organism evidence="5 6">
    <name type="scientific">Pseudomonas phage PspYZU05</name>
    <dbReference type="NCBI Taxonomy" id="1983556"/>
    <lineage>
        <taxon>Viruses</taxon>
        <taxon>Duplodnaviria</taxon>
        <taxon>Heunggongvirae</taxon>
        <taxon>Uroviricota</taxon>
        <taxon>Caudoviricetes</taxon>
        <taxon>Pantevenvirales</taxon>
        <taxon>Straboviridae</taxon>
        <taxon>Jiangsuvirus</taxon>
        <taxon>Jiangsuvirus pspyzu05</taxon>
    </lineage>
</organism>
<keyword evidence="3" id="KW-0678">Repressor</keyword>
<gene>
    <name evidence="5" type="ORF">PspYZU05_84</name>
</gene>
<comment type="function">
    <text evidence="1">Controls the translation of a number of proteins (such as regA itself, rIIB and at least 35 others) by binding to their mRNA.</text>
</comment>
<evidence type="ECO:0000256" key="3">
    <source>
        <dbReference type="ARBA" id="ARBA00022491"/>
    </source>
</evidence>
<dbReference type="EMBL" id="KY971610">
    <property type="protein sequence ID" value="ASD52036.1"/>
    <property type="molecule type" value="Genomic_DNA"/>
</dbReference>